<dbReference type="NCBIfam" id="TIGR04183">
    <property type="entry name" value="Por_Secre_tail"/>
    <property type="match status" value="1"/>
</dbReference>
<feature type="chain" id="PRO_5023942956" description="HYR domain-containing protein" evidence="3">
    <location>
        <begin position="21"/>
        <end position="640"/>
    </location>
</feature>
<dbReference type="Pfam" id="PF02494">
    <property type="entry name" value="HYR"/>
    <property type="match status" value="1"/>
</dbReference>
<dbReference type="InterPro" id="IPR026444">
    <property type="entry name" value="Secre_tail"/>
</dbReference>
<accession>A0A5J4FUA8</accession>
<dbReference type="Proteomes" id="UP000326994">
    <property type="component" value="Unassembled WGS sequence"/>
</dbReference>
<feature type="domain" description="HYR" evidence="4">
    <location>
        <begin position="470"/>
        <end position="556"/>
    </location>
</feature>
<dbReference type="AlphaFoldDB" id="A0A5J4FUA8"/>
<evidence type="ECO:0000313" key="5">
    <source>
        <dbReference type="EMBL" id="GEQ84688.1"/>
    </source>
</evidence>
<protein>
    <recommendedName>
        <fullName evidence="4">HYR domain-containing protein</fullName>
    </recommendedName>
</protein>
<dbReference type="PROSITE" id="PS50825">
    <property type="entry name" value="HYR"/>
    <property type="match status" value="1"/>
</dbReference>
<dbReference type="InterPro" id="IPR003410">
    <property type="entry name" value="HYR_dom"/>
</dbReference>
<dbReference type="Pfam" id="PF18962">
    <property type="entry name" value="Por_Secre_tail"/>
    <property type="match status" value="1"/>
</dbReference>
<keyword evidence="6" id="KW-1185">Reference proteome</keyword>
<dbReference type="GO" id="GO:0005576">
    <property type="term" value="C:extracellular region"/>
    <property type="evidence" value="ECO:0007669"/>
    <property type="project" value="TreeGrafter"/>
</dbReference>
<evidence type="ECO:0000256" key="3">
    <source>
        <dbReference type="SAM" id="SignalP"/>
    </source>
</evidence>
<name>A0A5J4FUA8_9FLAO</name>
<evidence type="ECO:0000256" key="2">
    <source>
        <dbReference type="ARBA" id="ARBA00022737"/>
    </source>
</evidence>
<dbReference type="NCBIfam" id="TIGR04312">
    <property type="entry name" value="choice_anch_B"/>
    <property type="match status" value="1"/>
</dbReference>
<keyword evidence="2" id="KW-0677">Repeat</keyword>
<dbReference type="PANTHER" id="PTHR38787:SF3">
    <property type="entry name" value="REGULATORY P DOMAIN-CONTAINING PROTEIN"/>
    <property type="match status" value="1"/>
</dbReference>
<evidence type="ECO:0000256" key="1">
    <source>
        <dbReference type="ARBA" id="ARBA00022729"/>
    </source>
</evidence>
<keyword evidence="1 3" id="KW-0732">Signal</keyword>
<dbReference type="InterPro" id="IPR027589">
    <property type="entry name" value="Choice_anch_B"/>
</dbReference>
<evidence type="ECO:0000259" key="4">
    <source>
        <dbReference type="PROSITE" id="PS50825"/>
    </source>
</evidence>
<reference evidence="5 6" key="1">
    <citation type="submission" date="2019-08" db="EMBL/GenBank/DDBJ databases">
        <title>Ulvibacter marinistellae sp. nov., isolated from a starfish, Patiria pectinifera.</title>
        <authorList>
            <person name="Kawano K."/>
            <person name="Ushijima N."/>
            <person name="Kihara M."/>
            <person name="Itoh H."/>
        </authorList>
    </citation>
    <scope>NUCLEOTIDE SEQUENCE [LARGE SCALE GENOMIC DNA]</scope>
    <source>
        <strain evidence="5 6">KK4</strain>
    </source>
</reference>
<dbReference type="PANTHER" id="PTHR38787">
    <property type="entry name" value="REGULATORY P DOMAIN-CONTAINING PROTEIN"/>
    <property type="match status" value="1"/>
</dbReference>
<dbReference type="EMBL" id="BKCF01000001">
    <property type="protein sequence ID" value="GEQ84688.1"/>
    <property type="molecule type" value="Genomic_DNA"/>
</dbReference>
<organism evidence="5 6">
    <name type="scientific">Patiriisocius marinistellae</name>
    <dbReference type="NCBI Taxonomy" id="2494560"/>
    <lineage>
        <taxon>Bacteria</taxon>
        <taxon>Pseudomonadati</taxon>
        <taxon>Bacteroidota</taxon>
        <taxon>Flavobacteriia</taxon>
        <taxon>Flavobacteriales</taxon>
        <taxon>Flavobacteriaceae</taxon>
        <taxon>Patiriisocius</taxon>
    </lineage>
</organism>
<comment type="caution">
    <text evidence="5">The sequence shown here is derived from an EMBL/GenBank/DDBJ whole genome shotgun (WGS) entry which is preliminary data.</text>
</comment>
<gene>
    <name evidence="5" type="ORF">ULMS_01960</name>
</gene>
<sequence>MYMKKLLSFAFVCLSLSLSAQTPCSGGTAGPYPCDGYDLQSEISLGVMNASDGNDSWGWTDPSNGNEYAIVGLDNGTAFIDINNPTNPIYLGKLPTHTSSSTWRDIKVYSNHAFVVSEAGGHGMQVFDLTRLRNVTSPPVTFTEDAHFDGFGSAHNIVINEDTGYAYPVGASNFNGGPIFINIQDPQNPTAEGGYGMDSYSHDAQIITYCGPDPDYNGREILIGSNENEVIIADITDKSNPINISSVGYPNTSYTHQGWFTEDQSFFILGDEIDEIDNGFNTRTIIFDLSDLDNPSLSFEYLGPTAAIDHNGYTRGTKYYMANYRAGLRVIDVTDIASGSIVEEGFFDTYPNNDNASFSGAWSVYPYFDSGNIVISDINRGFILVKASTYENTPPTAVCGTTTISLDENGVATLNPADLDGGSTDNAGDTYFLVCDKFFDCSELGANTVELEVYDDFGNRDFCSGTVNVIDELAPILTCPTNAEVEFDAGQSFYTLPDYVTLGEVTANDNCTTGLSITQDPAAGTQLPQGNHFITFESTDNSGNIGTCMFQVAVEAPLNIEENDLNSGLILYPNPVSNHITVSSKNTPITSLQIVDILGKQLLNVGSISVKTKTIDVSQFIDGIYFIIVNNQISKKIIKN</sequence>
<feature type="signal peptide" evidence="3">
    <location>
        <begin position="1"/>
        <end position="20"/>
    </location>
</feature>
<evidence type="ECO:0000313" key="6">
    <source>
        <dbReference type="Proteomes" id="UP000326994"/>
    </source>
</evidence>
<proteinExistence type="predicted"/>